<keyword evidence="1" id="KW-1133">Transmembrane helix</keyword>
<protein>
    <submittedName>
        <fullName evidence="2">Uncharacterized protein</fullName>
    </submittedName>
</protein>
<evidence type="ECO:0000313" key="2">
    <source>
        <dbReference type="EMBL" id="ACL64161.1"/>
    </source>
</evidence>
<accession>B8JDR6</accession>
<feature type="transmembrane region" description="Helical" evidence="1">
    <location>
        <begin position="48"/>
        <end position="69"/>
    </location>
</feature>
<dbReference type="KEGG" id="acp:A2cp1_0809"/>
<organism evidence="2 3">
    <name type="scientific">Anaeromyxobacter dehalogenans (strain ATCC BAA-258 / DSM 21875 / 2CP-1)</name>
    <dbReference type="NCBI Taxonomy" id="455488"/>
    <lineage>
        <taxon>Bacteria</taxon>
        <taxon>Pseudomonadati</taxon>
        <taxon>Myxococcota</taxon>
        <taxon>Myxococcia</taxon>
        <taxon>Myxococcales</taxon>
        <taxon>Cystobacterineae</taxon>
        <taxon>Anaeromyxobacteraceae</taxon>
        <taxon>Anaeromyxobacter</taxon>
    </lineage>
</organism>
<feature type="transmembrane region" description="Helical" evidence="1">
    <location>
        <begin position="141"/>
        <end position="163"/>
    </location>
</feature>
<sequence>MGYSPPVPPPADEAGAFAPVLLVLAAAVAAAVLAGVRTAGGRAFAQRAAGGAAGAAAAIALALAAQALVPRTSGEALVGLYLLLIGPGLSALVAGGVLAVEVLARRGVSVFGLARTAAASSLSALAWLVGFPMLFGRPAWVVAVGWALALAAVVAVSAAAHGLGSRRRAAAPRAPGSRG</sequence>
<dbReference type="Proteomes" id="UP000007089">
    <property type="component" value="Chromosome"/>
</dbReference>
<gene>
    <name evidence="2" type="ordered locus">A2cp1_0809</name>
</gene>
<feature type="transmembrane region" description="Helical" evidence="1">
    <location>
        <begin position="81"/>
        <end position="104"/>
    </location>
</feature>
<keyword evidence="3" id="KW-1185">Reference proteome</keyword>
<keyword evidence="1" id="KW-0812">Transmembrane</keyword>
<feature type="transmembrane region" description="Helical" evidence="1">
    <location>
        <begin position="116"/>
        <end position="135"/>
    </location>
</feature>
<dbReference type="EMBL" id="CP001359">
    <property type="protein sequence ID" value="ACL64161.1"/>
    <property type="molecule type" value="Genomic_DNA"/>
</dbReference>
<reference evidence="2" key="1">
    <citation type="submission" date="2009-01" db="EMBL/GenBank/DDBJ databases">
        <title>Complete sequence of Anaeromyxobacter dehalogenans 2CP-1.</title>
        <authorList>
            <consortium name="US DOE Joint Genome Institute"/>
            <person name="Lucas S."/>
            <person name="Copeland A."/>
            <person name="Lapidus A."/>
            <person name="Glavina del Rio T."/>
            <person name="Dalin E."/>
            <person name="Tice H."/>
            <person name="Bruce D."/>
            <person name="Goodwin L."/>
            <person name="Pitluck S."/>
            <person name="Saunders E."/>
            <person name="Brettin T."/>
            <person name="Detter J.C."/>
            <person name="Han C."/>
            <person name="Larimer F."/>
            <person name="Land M."/>
            <person name="Hauser L."/>
            <person name="Kyrpides N."/>
            <person name="Ovchinnikova G."/>
            <person name="Beliaev A.S."/>
            <person name="Richardson P."/>
        </authorList>
    </citation>
    <scope>NUCLEOTIDE SEQUENCE</scope>
    <source>
        <strain evidence="2">2CP-1</strain>
    </source>
</reference>
<evidence type="ECO:0000313" key="3">
    <source>
        <dbReference type="Proteomes" id="UP000007089"/>
    </source>
</evidence>
<evidence type="ECO:0000256" key="1">
    <source>
        <dbReference type="SAM" id="Phobius"/>
    </source>
</evidence>
<dbReference type="AlphaFoldDB" id="B8JDR6"/>
<dbReference type="HOGENOM" id="CLU_1500537_0_0_7"/>
<proteinExistence type="predicted"/>
<name>B8JDR6_ANAD2</name>
<keyword evidence="1" id="KW-0472">Membrane</keyword>
<feature type="transmembrane region" description="Helical" evidence="1">
    <location>
        <begin position="16"/>
        <end position="36"/>
    </location>
</feature>